<evidence type="ECO:0000313" key="1">
    <source>
        <dbReference type="EMBL" id="GET37709.1"/>
    </source>
</evidence>
<dbReference type="Proteomes" id="UP001050975">
    <property type="component" value="Unassembled WGS sequence"/>
</dbReference>
<gene>
    <name evidence="1" type="ORF">MiSe_24630</name>
</gene>
<proteinExistence type="predicted"/>
<sequence>METDRNSYNLNDDQVRYEFLILNYELIAAIAWKGYLEEGRGCVVIDNSSNQETRENLNLKFYRLLDTVPGFYLGEKSTNFQALMHGKWPDAETSRRVAEYDPECKVLVFVWFAGEKGDFLIQGVSVPQLPPPLCYQRLLPRLAEFQLIADR</sequence>
<keyword evidence="2" id="KW-1185">Reference proteome</keyword>
<dbReference type="RefSeq" id="WP_226579649.1">
    <property type="nucleotide sequence ID" value="NZ_BLAY01000033.1"/>
</dbReference>
<dbReference type="EMBL" id="BLAY01000033">
    <property type="protein sequence ID" value="GET37709.1"/>
    <property type="molecule type" value="Genomic_DNA"/>
</dbReference>
<name>A0AAV3XBD6_9CYAN</name>
<comment type="caution">
    <text evidence="1">The sequence shown here is derived from an EMBL/GenBank/DDBJ whole genome shotgun (WGS) entry which is preliminary data.</text>
</comment>
<evidence type="ECO:0000313" key="2">
    <source>
        <dbReference type="Proteomes" id="UP001050975"/>
    </source>
</evidence>
<protein>
    <submittedName>
        <fullName evidence="1">Uncharacterized protein</fullName>
    </submittedName>
</protein>
<organism evidence="1 2">
    <name type="scientific">Microseira wollei NIES-4236</name>
    <dbReference type="NCBI Taxonomy" id="2530354"/>
    <lineage>
        <taxon>Bacteria</taxon>
        <taxon>Bacillati</taxon>
        <taxon>Cyanobacteriota</taxon>
        <taxon>Cyanophyceae</taxon>
        <taxon>Oscillatoriophycideae</taxon>
        <taxon>Aerosakkonematales</taxon>
        <taxon>Aerosakkonemataceae</taxon>
        <taxon>Microseira</taxon>
    </lineage>
</organism>
<dbReference type="AlphaFoldDB" id="A0AAV3XBD6"/>
<accession>A0AAV3XBD6</accession>
<reference evidence="1" key="1">
    <citation type="submission" date="2019-10" db="EMBL/GenBank/DDBJ databases">
        <title>Draft genome sequece of Microseira wollei NIES-4236.</title>
        <authorList>
            <person name="Yamaguchi H."/>
            <person name="Suzuki S."/>
            <person name="Kawachi M."/>
        </authorList>
    </citation>
    <scope>NUCLEOTIDE SEQUENCE</scope>
    <source>
        <strain evidence="1">NIES-4236</strain>
    </source>
</reference>